<dbReference type="InterPro" id="IPR041657">
    <property type="entry name" value="HTH_17"/>
</dbReference>
<evidence type="ECO:0000313" key="2">
    <source>
        <dbReference type="EMBL" id="MBU9728298.1"/>
    </source>
</evidence>
<feature type="domain" description="Helix-turn-helix" evidence="1">
    <location>
        <begin position="41"/>
        <end position="77"/>
    </location>
</feature>
<dbReference type="RefSeq" id="WP_238727354.1">
    <property type="nucleotide sequence ID" value="NZ_JAHQCX010000018.1"/>
</dbReference>
<proteinExistence type="predicted"/>
<sequence>MYLEQRVEHLEKKISTLMEENRKLISAMTDVGANINRYESPERVAEILGVHTNTVYKKCRSGEMEFTKVGRDIKIPMVQFYSESLLDNLGYLRPVPKEIKKSKARSISMKEKVFGS</sequence>
<dbReference type="NCBIfam" id="TIGR01764">
    <property type="entry name" value="excise"/>
    <property type="match status" value="1"/>
</dbReference>
<organism evidence="2 3">
    <name type="scientific">Diplocloster modestus</name>
    <dbReference type="NCBI Taxonomy" id="2850322"/>
    <lineage>
        <taxon>Bacteria</taxon>
        <taxon>Bacillati</taxon>
        <taxon>Bacillota</taxon>
        <taxon>Clostridia</taxon>
        <taxon>Lachnospirales</taxon>
        <taxon>Lachnospiraceae</taxon>
        <taxon>Diplocloster</taxon>
    </lineage>
</organism>
<evidence type="ECO:0000259" key="1">
    <source>
        <dbReference type="Pfam" id="PF12728"/>
    </source>
</evidence>
<reference evidence="2 3" key="1">
    <citation type="submission" date="2021-06" db="EMBL/GenBank/DDBJ databases">
        <title>Description of novel taxa of the family Lachnospiraceae.</title>
        <authorList>
            <person name="Chaplin A.V."/>
            <person name="Sokolova S.R."/>
            <person name="Pikina A.P."/>
            <person name="Korzhanova M."/>
            <person name="Belova V."/>
            <person name="Korostin D."/>
            <person name="Efimov B.A."/>
        </authorList>
    </citation>
    <scope>NUCLEOTIDE SEQUENCE [LARGE SCALE GENOMIC DNA]</scope>
    <source>
        <strain evidence="2 3">ASD4241</strain>
    </source>
</reference>
<name>A0ABS6KCQ8_9FIRM</name>
<evidence type="ECO:0000313" key="3">
    <source>
        <dbReference type="Proteomes" id="UP001314681"/>
    </source>
</evidence>
<keyword evidence="3" id="KW-1185">Reference proteome</keyword>
<dbReference type="InterPro" id="IPR010093">
    <property type="entry name" value="SinI_DNA-bd"/>
</dbReference>
<accession>A0ABS6KCQ8</accession>
<dbReference type="Pfam" id="PF12728">
    <property type="entry name" value="HTH_17"/>
    <property type="match status" value="1"/>
</dbReference>
<protein>
    <submittedName>
        <fullName evidence="2">Helix-turn-helix domain-containing protein</fullName>
    </submittedName>
</protein>
<dbReference type="EMBL" id="JAHQCX010000018">
    <property type="protein sequence ID" value="MBU9728298.1"/>
    <property type="molecule type" value="Genomic_DNA"/>
</dbReference>
<gene>
    <name evidence="2" type="ORF">KTH90_20040</name>
</gene>
<dbReference type="Proteomes" id="UP001314681">
    <property type="component" value="Unassembled WGS sequence"/>
</dbReference>
<comment type="caution">
    <text evidence="2">The sequence shown here is derived from an EMBL/GenBank/DDBJ whole genome shotgun (WGS) entry which is preliminary data.</text>
</comment>